<proteinExistence type="predicted"/>
<dbReference type="EMBL" id="CADCVP010000265">
    <property type="protein sequence ID" value="CAA9510176.1"/>
    <property type="molecule type" value="Genomic_DNA"/>
</dbReference>
<feature type="non-terminal residue" evidence="2">
    <location>
        <position position="250"/>
    </location>
</feature>
<feature type="compositionally biased region" description="Basic residues" evidence="1">
    <location>
        <begin position="205"/>
        <end position="214"/>
    </location>
</feature>
<feature type="compositionally biased region" description="Basic and acidic residues" evidence="1">
    <location>
        <begin position="215"/>
        <end position="225"/>
    </location>
</feature>
<dbReference type="EC" id="2.1.1.133" evidence="2"/>
<feature type="compositionally biased region" description="Basic residues" evidence="1">
    <location>
        <begin position="60"/>
        <end position="77"/>
    </location>
</feature>
<keyword evidence="2" id="KW-0808">Transferase</keyword>
<evidence type="ECO:0000256" key="1">
    <source>
        <dbReference type="SAM" id="MobiDB-lite"/>
    </source>
</evidence>
<protein>
    <submittedName>
        <fullName evidence="2">Precorrin-4 C(11)-methyltransferase</fullName>
        <ecNumber evidence="2">2.1.1.133</ecNumber>
    </submittedName>
</protein>
<evidence type="ECO:0000313" key="2">
    <source>
        <dbReference type="EMBL" id="CAA9510176.1"/>
    </source>
</evidence>
<feature type="non-terminal residue" evidence="2">
    <location>
        <position position="1"/>
    </location>
</feature>
<dbReference type="GO" id="GO:0032259">
    <property type="term" value="P:methylation"/>
    <property type="evidence" value="ECO:0007669"/>
    <property type="project" value="UniProtKB-KW"/>
</dbReference>
<feature type="compositionally biased region" description="Low complexity" evidence="1">
    <location>
        <begin position="226"/>
        <end position="240"/>
    </location>
</feature>
<organism evidence="2">
    <name type="scientific">uncultured Solirubrobacteraceae bacterium</name>
    <dbReference type="NCBI Taxonomy" id="1162706"/>
    <lineage>
        <taxon>Bacteria</taxon>
        <taxon>Bacillati</taxon>
        <taxon>Actinomycetota</taxon>
        <taxon>Thermoleophilia</taxon>
        <taxon>Solirubrobacterales</taxon>
        <taxon>Solirubrobacteraceae</taxon>
        <taxon>environmental samples</taxon>
    </lineage>
</organism>
<feature type="compositionally biased region" description="Basic residues" evidence="1">
    <location>
        <begin position="148"/>
        <end position="157"/>
    </location>
</feature>
<feature type="region of interest" description="Disordered" evidence="1">
    <location>
        <begin position="1"/>
        <end position="250"/>
    </location>
</feature>
<feature type="compositionally biased region" description="Basic residues" evidence="1">
    <location>
        <begin position="1"/>
        <end position="16"/>
    </location>
</feature>
<sequence>EGPLRRSRARRSRSAHGARPAPDLLVAGVPVRRRARAAGDPRTGAARRAPGRHAAPGPRRDRRRIRRRPRRRSRRRPAAFGRSLHLQRGRGADPPPRRAGNRLGAHAWSPGLRGGRRCPALRADRAGSGPDGHPHALRAPGLGDSHRRGPRRPRRSRRDAGGAPRNAGDRGDRRRGHAALRARLPGRGGGAGELARRTRPERHAGQHRRARPRRRDPPDGDDTRRPGSGSRRIPGQSPLLRRARSPLRGL</sequence>
<accession>A0A6J4T0Q0</accession>
<feature type="compositionally biased region" description="Basic and acidic residues" evidence="1">
    <location>
        <begin position="194"/>
        <end position="204"/>
    </location>
</feature>
<name>A0A6J4T0Q0_9ACTN</name>
<feature type="compositionally biased region" description="Low complexity" evidence="1">
    <location>
        <begin position="38"/>
        <end position="57"/>
    </location>
</feature>
<dbReference type="AlphaFoldDB" id="A0A6J4T0Q0"/>
<keyword evidence="2" id="KW-0489">Methyltransferase</keyword>
<feature type="compositionally biased region" description="Basic residues" evidence="1">
    <location>
        <begin position="241"/>
        <end position="250"/>
    </location>
</feature>
<dbReference type="GO" id="GO:0046026">
    <property type="term" value="F:precorrin-4 C11-methyltransferase activity"/>
    <property type="evidence" value="ECO:0007669"/>
    <property type="project" value="UniProtKB-EC"/>
</dbReference>
<gene>
    <name evidence="2" type="ORF">AVDCRST_MAG69-2438</name>
</gene>
<reference evidence="2" key="1">
    <citation type="submission" date="2020-02" db="EMBL/GenBank/DDBJ databases">
        <authorList>
            <person name="Meier V. D."/>
        </authorList>
    </citation>
    <scope>NUCLEOTIDE SEQUENCE</scope>
    <source>
        <strain evidence="2">AVDCRST_MAG69</strain>
    </source>
</reference>